<dbReference type="EMBL" id="AP021888">
    <property type="protein sequence ID" value="BBP43269.1"/>
    <property type="molecule type" value="Genomic_DNA"/>
</dbReference>
<keyword evidence="3" id="KW-1185">Reference proteome</keyword>
<dbReference type="RefSeq" id="WP_173291088.1">
    <property type="nucleotide sequence ID" value="NZ_AP021888.1"/>
</dbReference>
<protein>
    <recommendedName>
        <fullName evidence="1">BFD-like [2Fe-2S]-binding domain-containing protein</fullName>
    </recommendedName>
</protein>
<accession>A0A6F8PMD7</accession>
<dbReference type="Pfam" id="PF04324">
    <property type="entry name" value="Fer2_BFD"/>
    <property type="match status" value="1"/>
</dbReference>
<gene>
    <name evidence="2" type="ORF">THMIRHAT_10150</name>
</gene>
<dbReference type="Proteomes" id="UP000501466">
    <property type="component" value="Chromosome"/>
</dbReference>
<proteinExistence type="predicted"/>
<evidence type="ECO:0000259" key="1">
    <source>
        <dbReference type="Pfam" id="PF04324"/>
    </source>
</evidence>
<feature type="domain" description="BFD-like [2Fe-2S]-binding" evidence="1">
    <location>
        <begin position="25"/>
        <end position="71"/>
    </location>
</feature>
<sequence>MAKNLQTHLEKLPETLTRDLDKNLCVCNEVPRLKVIEAIIEGADTLEAVRCQTYASDGNGCCKRQVQKLIDHLHPTALEDI</sequence>
<evidence type="ECO:0000313" key="3">
    <source>
        <dbReference type="Proteomes" id="UP000501466"/>
    </source>
</evidence>
<dbReference type="AlphaFoldDB" id="A0A6F8PMD7"/>
<dbReference type="KEGG" id="tzo:THMIRHAT_10150"/>
<dbReference type="InterPro" id="IPR041854">
    <property type="entry name" value="BFD-like_2Fe2S-bd_dom_sf"/>
</dbReference>
<reference evidence="3" key="1">
    <citation type="submission" date="2019-11" db="EMBL/GenBank/DDBJ databases">
        <title>Isolation and characterization of two novel species in the genus Thiomicrorhabdus.</title>
        <authorList>
            <person name="Mochizuki J."/>
            <person name="Kojima H."/>
            <person name="Fukui M."/>
        </authorList>
    </citation>
    <scope>NUCLEOTIDE SEQUENCE [LARGE SCALE GENOMIC DNA]</scope>
    <source>
        <strain evidence="3">AkT22</strain>
    </source>
</reference>
<evidence type="ECO:0000313" key="2">
    <source>
        <dbReference type="EMBL" id="BBP43269.1"/>
    </source>
</evidence>
<organism evidence="2 3">
    <name type="scientific">Thiosulfativibrio zosterae</name>
    <dbReference type="NCBI Taxonomy" id="2675053"/>
    <lineage>
        <taxon>Bacteria</taxon>
        <taxon>Pseudomonadati</taxon>
        <taxon>Pseudomonadota</taxon>
        <taxon>Gammaproteobacteria</taxon>
        <taxon>Thiotrichales</taxon>
        <taxon>Piscirickettsiaceae</taxon>
        <taxon>Thiosulfativibrio</taxon>
    </lineage>
</organism>
<dbReference type="Gene3D" id="1.10.10.1100">
    <property type="entry name" value="BFD-like [2Fe-2S]-binding domain"/>
    <property type="match status" value="1"/>
</dbReference>
<dbReference type="InterPro" id="IPR007419">
    <property type="entry name" value="BFD-like_2Fe2S-bd_dom"/>
</dbReference>
<name>A0A6F8PMD7_9GAMM</name>